<sequence>MNKFNIDPVLKNDSIFKSGANKKPVIGFDMDGVILDNADAKIKIAKKHGFEIKLHHTPTEIIRTVLPQIILEKLQKVLYGDHPIAMSTPLMRGVRTVLAEVKRRKILYFLISRRKIPEVAVKLLKKRAIWPDYFNFENSFFVAEPVDKDKKAAELGITHYIDDEQKIINILSSVPNKFLFDRFNVFKKTDYYIKIKSWSEFKKHIWK</sequence>
<evidence type="ECO:0000313" key="1">
    <source>
        <dbReference type="EMBL" id="OGM99311.1"/>
    </source>
</evidence>
<dbReference type="InterPro" id="IPR036412">
    <property type="entry name" value="HAD-like_sf"/>
</dbReference>
<evidence type="ECO:0000313" key="2">
    <source>
        <dbReference type="Proteomes" id="UP000177594"/>
    </source>
</evidence>
<reference evidence="1 2" key="1">
    <citation type="journal article" date="2016" name="Nat. Commun.">
        <title>Thousands of microbial genomes shed light on interconnected biogeochemical processes in an aquifer system.</title>
        <authorList>
            <person name="Anantharaman K."/>
            <person name="Brown C.T."/>
            <person name="Hug L.A."/>
            <person name="Sharon I."/>
            <person name="Castelle C.J."/>
            <person name="Probst A.J."/>
            <person name="Thomas B.C."/>
            <person name="Singh A."/>
            <person name="Wilkins M.J."/>
            <person name="Karaoz U."/>
            <person name="Brodie E.L."/>
            <person name="Williams K.H."/>
            <person name="Hubbard S.S."/>
            <person name="Banfield J.F."/>
        </authorList>
    </citation>
    <scope>NUCLEOTIDE SEQUENCE [LARGE SCALE GENOMIC DNA]</scope>
</reference>
<dbReference type="AlphaFoldDB" id="A0A1F8EEP4"/>
<accession>A0A1F8EEP4</accession>
<organism evidence="1 2">
    <name type="scientific">Candidatus Yanofskybacteria bacterium RIFCSPHIGHO2_01_FULL_39_8b</name>
    <dbReference type="NCBI Taxonomy" id="1802659"/>
    <lineage>
        <taxon>Bacteria</taxon>
        <taxon>Candidatus Yanofskyibacteriota</taxon>
    </lineage>
</organism>
<dbReference type="EMBL" id="MGIZ01000024">
    <property type="protein sequence ID" value="OGM99311.1"/>
    <property type="molecule type" value="Genomic_DNA"/>
</dbReference>
<comment type="caution">
    <text evidence="1">The sequence shown here is derived from an EMBL/GenBank/DDBJ whole genome shotgun (WGS) entry which is preliminary data.</text>
</comment>
<gene>
    <name evidence="1" type="ORF">A2817_00475</name>
</gene>
<dbReference type="SUPFAM" id="SSF56784">
    <property type="entry name" value="HAD-like"/>
    <property type="match status" value="1"/>
</dbReference>
<dbReference type="Proteomes" id="UP000177594">
    <property type="component" value="Unassembled WGS sequence"/>
</dbReference>
<proteinExistence type="predicted"/>
<name>A0A1F8EEP4_9BACT</name>
<evidence type="ECO:0008006" key="3">
    <source>
        <dbReference type="Google" id="ProtNLM"/>
    </source>
</evidence>
<protein>
    <recommendedName>
        <fullName evidence="3">FCP1 homology domain-containing protein</fullName>
    </recommendedName>
</protein>